<organism evidence="2">
    <name type="scientific">Tanacetum cinerariifolium</name>
    <name type="common">Dalmatian daisy</name>
    <name type="synonym">Chrysanthemum cinerariifolium</name>
    <dbReference type="NCBI Taxonomy" id="118510"/>
    <lineage>
        <taxon>Eukaryota</taxon>
        <taxon>Viridiplantae</taxon>
        <taxon>Streptophyta</taxon>
        <taxon>Embryophyta</taxon>
        <taxon>Tracheophyta</taxon>
        <taxon>Spermatophyta</taxon>
        <taxon>Magnoliopsida</taxon>
        <taxon>eudicotyledons</taxon>
        <taxon>Gunneridae</taxon>
        <taxon>Pentapetalae</taxon>
        <taxon>asterids</taxon>
        <taxon>campanulids</taxon>
        <taxon>Asterales</taxon>
        <taxon>Asteraceae</taxon>
        <taxon>Asteroideae</taxon>
        <taxon>Anthemideae</taxon>
        <taxon>Anthemidinae</taxon>
        <taxon>Tanacetum</taxon>
    </lineage>
</organism>
<sequence>MSDSEDSTVTYTEAPSSPDYVPGPEKPEQAPPLPDFIPKPVYQEFMPQEDEVFSAEEQPMPAAILPTTNSLGYIADSDPEKDPTDYPVDRGDDDVDDDGSSDDDEDDYDDDNDDDDVEEDEEEKDEEEEYPAPSNSILPPPVHRTTARISIPVQAPTPFWFEAEIDRFLAIPSPAPAPLSLCPTNPLGYRAAMIRLIAETPYTSHSPPPNVLPHTMTYVAMLRADAPSTYILAPRSETPPSRTPPLLRIPLPTSSPPLLLPSTSHRVDVPKVTLPPQNRLCIALCLRYEVGESLFAPIARPAGGFRVDYGFVATLDDKIRRDPERDVGYGITDTWDEMLVGMPRAPATNETELG</sequence>
<evidence type="ECO:0000256" key="1">
    <source>
        <dbReference type="SAM" id="MobiDB-lite"/>
    </source>
</evidence>
<feature type="compositionally biased region" description="Basic and acidic residues" evidence="1">
    <location>
        <begin position="78"/>
        <end position="90"/>
    </location>
</feature>
<evidence type="ECO:0000313" key="2">
    <source>
        <dbReference type="EMBL" id="GEY13227.1"/>
    </source>
</evidence>
<feature type="compositionally biased region" description="Acidic residues" evidence="1">
    <location>
        <begin position="91"/>
        <end position="130"/>
    </location>
</feature>
<dbReference type="AlphaFoldDB" id="A0A699HGU2"/>
<comment type="caution">
    <text evidence="2">The sequence shown here is derived from an EMBL/GenBank/DDBJ whole genome shotgun (WGS) entry which is preliminary data.</text>
</comment>
<protein>
    <submittedName>
        <fullName evidence="2">Uncharacterized protein</fullName>
    </submittedName>
</protein>
<gene>
    <name evidence="2" type="ORF">Tci_385201</name>
</gene>
<proteinExistence type="predicted"/>
<name>A0A699HGU2_TANCI</name>
<reference evidence="2" key="1">
    <citation type="journal article" date="2019" name="Sci. Rep.">
        <title>Draft genome of Tanacetum cinerariifolium, the natural source of mosquito coil.</title>
        <authorList>
            <person name="Yamashiro T."/>
            <person name="Shiraishi A."/>
            <person name="Satake H."/>
            <person name="Nakayama K."/>
        </authorList>
    </citation>
    <scope>NUCLEOTIDE SEQUENCE</scope>
</reference>
<feature type="region of interest" description="Disordered" evidence="1">
    <location>
        <begin position="1"/>
        <end position="142"/>
    </location>
</feature>
<accession>A0A699HGU2</accession>
<dbReference type="EMBL" id="BKCJ010154247">
    <property type="protein sequence ID" value="GEY13227.1"/>
    <property type="molecule type" value="Genomic_DNA"/>
</dbReference>